<evidence type="ECO:0000256" key="5">
    <source>
        <dbReference type="ARBA" id="ARBA00023163"/>
    </source>
</evidence>
<reference evidence="10 11" key="1">
    <citation type="submission" date="2013-03" db="EMBL/GenBank/DDBJ databases">
        <title>The Genome Sequence of Capronia coronata CBS 617.96.</title>
        <authorList>
            <consortium name="The Broad Institute Genomics Platform"/>
            <person name="Cuomo C."/>
            <person name="de Hoog S."/>
            <person name="Gorbushina A."/>
            <person name="Walker B."/>
            <person name="Young S.K."/>
            <person name="Zeng Q."/>
            <person name="Gargeya S."/>
            <person name="Fitzgerald M."/>
            <person name="Haas B."/>
            <person name="Abouelleil A."/>
            <person name="Allen A.W."/>
            <person name="Alvarado L."/>
            <person name="Arachchi H.M."/>
            <person name="Berlin A.M."/>
            <person name="Chapman S.B."/>
            <person name="Gainer-Dewar J."/>
            <person name="Goldberg J."/>
            <person name="Griggs A."/>
            <person name="Gujja S."/>
            <person name="Hansen M."/>
            <person name="Howarth C."/>
            <person name="Imamovic A."/>
            <person name="Ireland A."/>
            <person name="Larimer J."/>
            <person name="McCowan C."/>
            <person name="Murphy C."/>
            <person name="Pearson M."/>
            <person name="Poon T.W."/>
            <person name="Priest M."/>
            <person name="Roberts A."/>
            <person name="Saif S."/>
            <person name="Shea T."/>
            <person name="Sisk P."/>
            <person name="Sykes S."/>
            <person name="Wortman J."/>
            <person name="Nusbaum C."/>
            <person name="Birren B."/>
        </authorList>
    </citation>
    <scope>NUCLEOTIDE SEQUENCE [LARGE SCALE GENOMIC DNA]</scope>
    <source>
        <strain evidence="10 11">CBS 617.96</strain>
    </source>
</reference>
<dbReference type="PANTHER" id="PTHR47540">
    <property type="entry name" value="THIAMINE REPRESSIBLE GENES REGULATORY PROTEIN THI5"/>
    <property type="match status" value="1"/>
</dbReference>
<dbReference type="PANTHER" id="PTHR47540:SF3">
    <property type="entry name" value="ZN(II)2CYS6 TRANSCRIPTION FACTOR (EUROFUNG)"/>
    <property type="match status" value="1"/>
</dbReference>
<keyword evidence="11" id="KW-1185">Reference proteome</keyword>
<comment type="caution">
    <text evidence="10">The sequence shown here is derived from an EMBL/GenBank/DDBJ whole genome shotgun (WGS) entry which is preliminary data.</text>
</comment>
<comment type="subcellular location">
    <subcellularLocation>
        <location evidence="1">Nucleus</location>
    </subcellularLocation>
</comment>
<feature type="region of interest" description="Disordered" evidence="7">
    <location>
        <begin position="671"/>
        <end position="713"/>
    </location>
</feature>
<dbReference type="PROSITE" id="PS00463">
    <property type="entry name" value="ZN2_CY6_FUNGAL_1"/>
    <property type="match status" value="1"/>
</dbReference>
<dbReference type="Proteomes" id="UP000019484">
    <property type="component" value="Unassembled WGS sequence"/>
</dbReference>
<keyword evidence="8" id="KW-1133">Transmembrane helix</keyword>
<dbReference type="AlphaFoldDB" id="W9YCU4"/>
<dbReference type="Pfam" id="PF00172">
    <property type="entry name" value="Zn_clus"/>
    <property type="match status" value="1"/>
</dbReference>
<name>W9YCU4_9EURO</name>
<dbReference type="GeneID" id="19163147"/>
<dbReference type="HOGENOM" id="CLU_009239_0_0_1"/>
<evidence type="ECO:0000313" key="10">
    <source>
        <dbReference type="EMBL" id="EXJ80154.1"/>
    </source>
</evidence>
<feature type="region of interest" description="Disordered" evidence="7">
    <location>
        <begin position="61"/>
        <end position="148"/>
    </location>
</feature>
<evidence type="ECO:0000256" key="6">
    <source>
        <dbReference type="ARBA" id="ARBA00023242"/>
    </source>
</evidence>
<evidence type="ECO:0000256" key="7">
    <source>
        <dbReference type="SAM" id="MobiDB-lite"/>
    </source>
</evidence>
<keyword evidence="2" id="KW-0479">Metal-binding</keyword>
<accession>W9YCU4</accession>
<keyword evidence="4" id="KW-0238">DNA-binding</keyword>
<dbReference type="CDD" id="cd12148">
    <property type="entry name" value="fungal_TF_MHR"/>
    <property type="match status" value="1"/>
</dbReference>
<evidence type="ECO:0000313" key="11">
    <source>
        <dbReference type="Proteomes" id="UP000019484"/>
    </source>
</evidence>
<dbReference type="GO" id="GO:0000981">
    <property type="term" value="F:DNA-binding transcription factor activity, RNA polymerase II-specific"/>
    <property type="evidence" value="ECO:0007669"/>
    <property type="project" value="InterPro"/>
</dbReference>
<dbReference type="SUPFAM" id="SSF57701">
    <property type="entry name" value="Zn2/Cys6 DNA-binding domain"/>
    <property type="match status" value="1"/>
</dbReference>
<gene>
    <name evidence="10" type="ORF">A1O1_08296</name>
</gene>
<dbReference type="GO" id="GO:0045944">
    <property type="term" value="P:positive regulation of transcription by RNA polymerase II"/>
    <property type="evidence" value="ECO:0007669"/>
    <property type="project" value="TreeGrafter"/>
</dbReference>
<organism evidence="10 11">
    <name type="scientific">Capronia coronata CBS 617.96</name>
    <dbReference type="NCBI Taxonomy" id="1182541"/>
    <lineage>
        <taxon>Eukaryota</taxon>
        <taxon>Fungi</taxon>
        <taxon>Dikarya</taxon>
        <taxon>Ascomycota</taxon>
        <taxon>Pezizomycotina</taxon>
        <taxon>Eurotiomycetes</taxon>
        <taxon>Chaetothyriomycetidae</taxon>
        <taxon>Chaetothyriales</taxon>
        <taxon>Herpotrichiellaceae</taxon>
        <taxon>Capronia</taxon>
    </lineage>
</organism>
<sequence length="798" mass="89969">MEQGDRVKKRIQRERVRVTRACDLCKRRKLRCTGTKPCSLCVQSGRECEYTADYHRGKVPSIRHLSEHEGIDGRTSSHHVETNNRSREAEDTHNPDYFHITPENQQSYADAQSGLEDSGGPAGANMNNRTPQRPRPTPPQTVGDNGTFSLDRDFRIETHDLARSSRNSPEPAQTDLEGHYVGPSSGVSFLLRALKKLHENVSRTSQTQNSSSIFSFGDAPLPRYDPYFLVLPTRQEARVLVRRYFDFAFPTHRFLHQQTVEMWLEGFYDSIQHPKPLGSGEREIRAVLLMVLAQVKQYTAAGDESSSNAIDSAAYFGASEHHLASETGGIRLTSIQARLSQCFYLLSQSRINHAWSLFGSVARLASAIGLHRRKRRDMASGVDMIEQECKKRVFWSAYSLDNYLSAALGRPRSFHDEDIDQELPACANDSEITRSKILPPPTNAQSIMLAPVCHAKLSKIISGILRDLYGIKKMSLEALVEAVARYDGRLTEWRSEISGFLDLPNADLMVVVYQRQYTVLNLAYCHAVILLHRPFLLRRSASSSSVGVGQMESLQTKINSSIQKCLQAACKIISILRELTEKNRMYHAFWFTHYYVFSAIVILYVYVIQNHSKAADVWKPYLELGQQGQRDLSACGTGVSFAQRYVVVLSELQNEAQRLIHKEPRWNRWTNRPRSEKRVVPSDQPASTDRPALQGNTPLTPDIVQPRGHGQQQGLVDDFPLPRTGDQDAEYNVLQQSTTPSFLTDLTDWAEFDSLAMAGLGELELLWSTERLDTVASQAGALEPAMDWSGMPLRPNQC</sequence>
<evidence type="ECO:0000256" key="1">
    <source>
        <dbReference type="ARBA" id="ARBA00004123"/>
    </source>
</evidence>
<keyword evidence="8" id="KW-0472">Membrane</keyword>
<dbReference type="InterPro" id="IPR007219">
    <property type="entry name" value="XnlR_reg_dom"/>
</dbReference>
<feature type="region of interest" description="Disordered" evidence="7">
    <location>
        <begin position="160"/>
        <end position="180"/>
    </location>
</feature>
<dbReference type="GO" id="GO:0043565">
    <property type="term" value="F:sequence-specific DNA binding"/>
    <property type="evidence" value="ECO:0007669"/>
    <property type="project" value="TreeGrafter"/>
</dbReference>
<dbReference type="Gene3D" id="4.10.240.10">
    <property type="entry name" value="Zn(2)-C6 fungal-type DNA-binding domain"/>
    <property type="match status" value="1"/>
</dbReference>
<dbReference type="GO" id="GO:0005634">
    <property type="term" value="C:nucleus"/>
    <property type="evidence" value="ECO:0007669"/>
    <property type="project" value="UniProtKB-SubCell"/>
</dbReference>
<evidence type="ECO:0000256" key="2">
    <source>
        <dbReference type="ARBA" id="ARBA00022723"/>
    </source>
</evidence>
<evidence type="ECO:0000256" key="4">
    <source>
        <dbReference type="ARBA" id="ARBA00023125"/>
    </source>
</evidence>
<dbReference type="SMART" id="SM00066">
    <property type="entry name" value="GAL4"/>
    <property type="match status" value="1"/>
</dbReference>
<dbReference type="InterPro" id="IPR001138">
    <property type="entry name" value="Zn2Cys6_DnaBD"/>
</dbReference>
<dbReference type="GO" id="GO:0008270">
    <property type="term" value="F:zinc ion binding"/>
    <property type="evidence" value="ECO:0007669"/>
    <property type="project" value="InterPro"/>
</dbReference>
<dbReference type="EMBL" id="AMWN01000008">
    <property type="protein sequence ID" value="EXJ80154.1"/>
    <property type="molecule type" value="Genomic_DNA"/>
</dbReference>
<dbReference type="InterPro" id="IPR036864">
    <property type="entry name" value="Zn2-C6_fun-type_DNA-bd_sf"/>
</dbReference>
<dbReference type="SMART" id="SM00906">
    <property type="entry name" value="Fungal_trans"/>
    <property type="match status" value="1"/>
</dbReference>
<evidence type="ECO:0000256" key="8">
    <source>
        <dbReference type="SAM" id="Phobius"/>
    </source>
</evidence>
<dbReference type="CDD" id="cd00067">
    <property type="entry name" value="GAL4"/>
    <property type="match status" value="1"/>
</dbReference>
<dbReference type="STRING" id="1182541.W9YCU4"/>
<dbReference type="OrthoDB" id="2579025at2759"/>
<feature type="domain" description="Zn(2)-C6 fungal-type" evidence="9">
    <location>
        <begin position="21"/>
        <end position="50"/>
    </location>
</feature>
<protein>
    <recommendedName>
        <fullName evidence="9">Zn(2)-C6 fungal-type domain-containing protein</fullName>
    </recommendedName>
</protein>
<dbReference type="GO" id="GO:0006351">
    <property type="term" value="P:DNA-templated transcription"/>
    <property type="evidence" value="ECO:0007669"/>
    <property type="project" value="InterPro"/>
</dbReference>
<dbReference type="PROSITE" id="PS50048">
    <property type="entry name" value="ZN2_CY6_FUNGAL_2"/>
    <property type="match status" value="1"/>
</dbReference>
<dbReference type="RefSeq" id="XP_007727348.1">
    <property type="nucleotide sequence ID" value="XM_007729158.1"/>
</dbReference>
<evidence type="ECO:0000256" key="3">
    <source>
        <dbReference type="ARBA" id="ARBA00023015"/>
    </source>
</evidence>
<keyword evidence="6" id="KW-0539">Nucleus</keyword>
<dbReference type="Pfam" id="PF04082">
    <property type="entry name" value="Fungal_trans"/>
    <property type="match status" value="1"/>
</dbReference>
<feature type="compositionally biased region" description="Basic and acidic residues" evidence="7">
    <location>
        <begin position="78"/>
        <end position="96"/>
    </location>
</feature>
<dbReference type="InterPro" id="IPR051711">
    <property type="entry name" value="Stress_Response_Reg"/>
</dbReference>
<keyword evidence="5" id="KW-0804">Transcription</keyword>
<proteinExistence type="predicted"/>
<evidence type="ECO:0000259" key="9">
    <source>
        <dbReference type="PROSITE" id="PS50048"/>
    </source>
</evidence>
<feature type="transmembrane region" description="Helical" evidence="8">
    <location>
        <begin position="586"/>
        <end position="607"/>
    </location>
</feature>
<keyword evidence="8" id="KW-0812">Transmembrane</keyword>
<keyword evidence="3" id="KW-0805">Transcription regulation</keyword>
<dbReference type="eggNOG" id="ENOG502S0TA">
    <property type="taxonomic scope" value="Eukaryota"/>
</dbReference>